<feature type="transmembrane region" description="Helical" evidence="1">
    <location>
        <begin position="134"/>
        <end position="154"/>
    </location>
</feature>
<keyword evidence="1" id="KW-0472">Membrane</keyword>
<feature type="transmembrane region" description="Helical" evidence="1">
    <location>
        <begin position="103"/>
        <end position="122"/>
    </location>
</feature>
<proteinExistence type="predicted"/>
<gene>
    <name evidence="2" type="ORF">G4G71_22100</name>
</gene>
<dbReference type="Proteomes" id="UP000502549">
    <property type="component" value="Chromosome"/>
</dbReference>
<sequence length="177" mass="18633">MDWKTVVKTVSPWIGTALGGPLGGMAVDAAASALGLSDKTTDAVRQAIAGATPEQMLALKQADQAFASQMQALGFKQTSDLEAIAAGDRESARRMQMANHSMVPALLTCFVVGAFTATLILLLRFDVPATNRDIVVYMIGQLSGGFTSALAFWLGTTRDSTRKTELLAGSPPIKGKE</sequence>
<organism evidence="2 3">
    <name type="scientific">Pseudomonas multiresinivorans</name>
    <dbReference type="NCBI Taxonomy" id="95301"/>
    <lineage>
        <taxon>Bacteria</taxon>
        <taxon>Pseudomonadati</taxon>
        <taxon>Pseudomonadota</taxon>
        <taxon>Gammaproteobacteria</taxon>
        <taxon>Pseudomonadales</taxon>
        <taxon>Pseudomonadaceae</taxon>
        <taxon>Pseudomonas</taxon>
    </lineage>
</organism>
<evidence type="ECO:0000313" key="3">
    <source>
        <dbReference type="Proteomes" id="UP000502549"/>
    </source>
</evidence>
<dbReference type="RefSeq" id="WP_169940235.1">
    <property type="nucleotide sequence ID" value="NZ_CP048833.1"/>
</dbReference>
<name>A0A7Z3BPW4_9PSED</name>
<dbReference type="KEGG" id="pmui:G4G71_22100"/>
<dbReference type="EMBL" id="CP048833">
    <property type="protein sequence ID" value="QJP10447.1"/>
    <property type="molecule type" value="Genomic_DNA"/>
</dbReference>
<keyword evidence="1" id="KW-1133">Transmembrane helix</keyword>
<evidence type="ECO:0008006" key="4">
    <source>
        <dbReference type="Google" id="ProtNLM"/>
    </source>
</evidence>
<keyword evidence="3" id="KW-1185">Reference proteome</keyword>
<evidence type="ECO:0000256" key="1">
    <source>
        <dbReference type="SAM" id="Phobius"/>
    </source>
</evidence>
<keyword evidence="1" id="KW-0812">Transmembrane</keyword>
<evidence type="ECO:0000313" key="2">
    <source>
        <dbReference type="EMBL" id="QJP10447.1"/>
    </source>
</evidence>
<reference evidence="2 3" key="1">
    <citation type="submission" date="2020-02" db="EMBL/GenBank/DDBJ databases">
        <title>Complete genome sequence of Pseudomonas multiresinivorans ORNL1.</title>
        <authorList>
            <person name="Podar M."/>
        </authorList>
    </citation>
    <scope>NUCLEOTIDE SEQUENCE [LARGE SCALE GENOMIC DNA]</scope>
    <source>
        <strain evidence="3">populi</strain>
    </source>
</reference>
<accession>A0A7Z3BPW4</accession>
<protein>
    <recommendedName>
        <fullName evidence="4">Holin of 3TMs, for gene-transfer release</fullName>
    </recommendedName>
</protein>
<dbReference type="AlphaFoldDB" id="A0A7Z3BPW4"/>